<keyword evidence="2" id="KW-1185">Reference proteome</keyword>
<reference evidence="1" key="1">
    <citation type="submission" date="2023-04" db="EMBL/GenBank/DDBJ databases">
        <title>Draft Genome sequencing of Naganishia species isolated from polar environments using Oxford Nanopore Technology.</title>
        <authorList>
            <person name="Leo P."/>
            <person name="Venkateswaran K."/>
        </authorList>
    </citation>
    <scope>NUCLEOTIDE SEQUENCE</scope>
    <source>
        <strain evidence="1">DBVPG 5303</strain>
    </source>
</reference>
<protein>
    <submittedName>
        <fullName evidence="1">Uncharacterized protein</fullName>
    </submittedName>
</protein>
<evidence type="ECO:0000313" key="1">
    <source>
        <dbReference type="EMBL" id="KAJ9125918.1"/>
    </source>
</evidence>
<sequence length="432" mass="47407">MVVRIDDNVISVEEETVVMEMAESFVDAEAVEDEEAVAEEEAEEAPLFFVDDAPAASGPADIASQILFDTSQDGPLIGGKESSEDEEEEEIIFVARKFAKPEPISLPSDQVRAKSSRHPATLGKSHAAGYMPVASSSRPVATKSEPSKKPGKAKSKQKKLERKARREGRIRKTEGLARVGDSDIDWGSDGPPVHRQEIVIGSEEEDDAPVLAGLGSRIRRDEQAIMQDYVQNAFGNGSQGGSGVQGDEEIDMDALARFANGMQHPQHVTLDDIADQKRHQQEDEDEGWVDSSGSELSDDDDEAEGSGVQPHMVEIAPGLFAQVIPDDNSDEENALSEDAASLELEEILDDTSDDEMTGVRWVEDDSEEESDEMDGGNARDKMFRGRNTWATVADDYIAQLQASQTFPHCFKHRLTIFIFGANPRMRSMRKIL</sequence>
<name>A0ACC2XPI8_9TREE</name>
<dbReference type="Proteomes" id="UP001234202">
    <property type="component" value="Unassembled WGS sequence"/>
</dbReference>
<organism evidence="1 2">
    <name type="scientific">Naganishia onofrii</name>
    <dbReference type="NCBI Taxonomy" id="1851511"/>
    <lineage>
        <taxon>Eukaryota</taxon>
        <taxon>Fungi</taxon>
        <taxon>Dikarya</taxon>
        <taxon>Basidiomycota</taxon>
        <taxon>Agaricomycotina</taxon>
        <taxon>Tremellomycetes</taxon>
        <taxon>Filobasidiales</taxon>
        <taxon>Filobasidiaceae</taxon>
        <taxon>Naganishia</taxon>
    </lineage>
</organism>
<dbReference type="EMBL" id="JASBWV010000007">
    <property type="protein sequence ID" value="KAJ9125918.1"/>
    <property type="molecule type" value="Genomic_DNA"/>
</dbReference>
<gene>
    <name evidence="1" type="ORF">QFC24_002703</name>
</gene>
<evidence type="ECO:0000313" key="2">
    <source>
        <dbReference type="Proteomes" id="UP001234202"/>
    </source>
</evidence>
<proteinExistence type="predicted"/>
<comment type="caution">
    <text evidence="1">The sequence shown here is derived from an EMBL/GenBank/DDBJ whole genome shotgun (WGS) entry which is preliminary data.</text>
</comment>
<accession>A0ACC2XPI8</accession>